<dbReference type="OrthoDB" id="5298378at2"/>
<feature type="domain" description="Cyclophilin-like" evidence="1">
    <location>
        <begin position="6"/>
        <end position="115"/>
    </location>
</feature>
<dbReference type="SUPFAM" id="SSF50891">
    <property type="entry name" value="Cyclophilin-like"/>
    <property type="match status" value="1"/>
</dbReference>
<evidence type="ECO:0000313" key="2">
    <source>
        <dbReference type="EMBL" id="GAX02003.1"/>
    </source>
</evidence>
<dbReference type="Proteomes" id="UP000198402">
    <property type="component" value="Unassembled WGS sequence"/>
</dbReference>
<evidence type="ECO:0000259" key="1">
    <source>
        <dbReference type="Pfam" id="PF18050"/>
    </source>
</evidence>
<dbReference type="Gene3D" id="2.40.100.20">
    <property type="match status" value="1"/>
</dbReference>
<name>A0A1Z5IJQ4_9LACO</name>
<dbReference type="RefSeq" id="WP_054655156.1">
    <property type="nucleotide sequence ID" value="NZ_BBFL01000008.1"/>
</dbReference>
<dbReference type="EMBL" id="BCMG01000011">
    <property type="protein sequence ID" value="GAX02003.1"/>
    <property type="molecule type" value="Genomic_DNA"/>
</dbReference>
<protein>
    <recommendedName>
        <fullName evidence="1">Cyclophilin-like domain-containing protein</fullName>
    </recommendedName>
</protein>
<dbReference type="STRING" id="1302250.GCA_001313225_01919"/>
<gene>
    <name evidence="2" type="ORF">IWT126_02067</name>
</gene>
<accession>A0A1Z5IJQ4</accession>
<dbReference type="AlphaFoldDB" id="A0A1Z5IJQ4"/>
<keyword evidence="3" id="KW-1185">Reference proteome</keyword>
<reference evidence="2 3" key="1">
    <citation type="submission" date="2015-11" db="EMBL/GenBank/DDBJ databases">
        <title>Draft genome sequences of new species of the genus Lactobacillus isolated from orchardgrass silage.</title>
        <authorList>
            <person name="Tohno M."/>
            <person name="Tanizawa Y."/>
            <person name="Arita M."/>
        </authorList>
    </citation>
    <scope>NUCLEOTIDE SEQUENCE [LARGE SCALE GENOMIC DNA]</scope>
    <source>
        <strain evidence="2 3">IWT126</strain>
    </source>
</reference>
<comment type="caution">
    <text evidence="2">The sequence shown here is derived from an EMBL/GenBank/DDBJ whole genome shotgun (WGS) entry which is preliminary data.</text>
</comment>
<sequence length="117" mass="13253">MVKIKMIVNGNTLIADFENNATANALLNLMPTQLPMLNLYSRELTYRFKQALPANDTQRKGYRVGDIAYWAPRHSFVIFYKQTGEIISDLQPIGHIDSGDLNQFQSSGNVTVSFERV</sequence>
<proteinExistence type="predicted"/>
<evidence type="ECO:0000313" key="3">
    <source>
        <dbReference type="Proteomes" id="UP000198402"/>
    </source>
</evidence>
<dbReference type="InterPro" id="IPR029000">
    <property type="entry name" value="Cyclophilin-like_dom_sf"/>
</dbReference>
<dbReference type="InterPro" id="IPR041183">
    <property type="entry name" value="Cyclophilin-like"/>
</dbReference>
<organism evidence="2 3">
    <name type="scientific">Secundilactobacillus silagei JCM 19001</name>
    <dbReference type="NCBI Taxonomy" id="1302250"/>
    <lineage>
        <taxon>Bacteria</taxon>
        <taxon>Bacillati</taxon>
        <taxon>Bacillota</taxon>
        <taxon>Bacilli</taxon>
        <taxon>Lactobacillales</taxon>
        <taxon>Lactobacillaceae</taxon>
        <taxon>Secundilactobacillus</taxon>
    </lineage>
</organism>
<dbReference type="Pfam" id="PF18050">
    <property type="entry name" value="Cyclophil_like2"/>
    <property type="match status" value="1"/>
</dbReference>